<reference evidence="1 2" key="1">
    <citation type="journal article" date="2013" name="BMC Genomics">
        <title>The genome and transcriptome of the pine saprophyte Ophiostoma piceae, and a comparison with the bark beetle-associated pine pathogen Grosmannia clavigera.</title>
        <authorList>
            <person name="Haridas S."/>
            <person name="Wang Y."/>
            <person name="Lim L."/>
            <person name="Massoumi Alamouti S."/>
            <person name="Jackman S."/>
            <person name="Docking R."/>
            <person name="Robertson G."/>
            <person name="Birol I."/>
            <person name="Bohlmann J."/>
            <person name="Breuil C."/>
        </authorList>
    </citation>
    <scope>NUCLEOTIDE SEQUENCE [LARGE SCALE GENOMIC DNA]</scope>
    <source>
        <strain evidence="1 2">UAMH 11346</strain>
    </source>
</reference>
<dbReference type="InterPro" id="IPR011009">
    <property type="entry name" value="Kinase-like_dom_sf"/>
</dbReference>
<dbReference type="eggNOG" id="ENOG502S1T8">
    <property type="taxonomic scope" value="Eukaryota"/>
</dbReference>
<organism evidence="1 2">
    <name type="scientific">Ophiostoma piceae (strain UAMH 11346)</name>
    <name type="common">Sap stain fungus</name>
    <dbReference type="NCBI Taxonomy" id="1262450"/>
    <lineage>
        <taxon>Eukaryota</taxon>
        <taxon>Fungi</taxon>
        <taxon>Dikarya</taxon>
        <taxon>Ascomycota</taxon>
        <taxon>Pezizomycotina</taxon>
        <taxon>Sordariomycetes</taxon>
        <taxon>Sordariomycetidae</taxon>
        <taxon>Ophiostomatales</taxon>
        <taxon>Ophiostomataceae</taxon>
        <taxon>Ophiostoma</taxon>
    </lineage>
</organism>
<keyword evidence="2" id="KW-1185">Reference proteome</keyword>
<dbReference type="VEuPathDB" id="FungiDB:F503_04051"/>
<dbReference type="InterPro" id="IPR051678">
    <property type="entry name" value="AGP_Transferase"/>
</dbReference>
<dbReference type="OrthoDB" id="3250044at2759"/>
<evidence type="ECO:0000313" key="2">
    <source>
        <dbReference type="Proteomes" id="UP000016923"/>
    </source>
</evidence>
<accession>S3BQS1</accession>
<evidence type="ECO:0008006" key="3">
    <source>
        <dbReference type="Google" id="ProtNLM"/>
    </source>
</evidence>
<dbReference type="PANTHER" id="PTHR21310:SF15">
    <property type="entry name" value="AMINOGLYCOSIDE PHOSPHOTRANSFERASE DOMAIN-CONTAINING PROTEIN"/>
    <property type="match status" value="1"/>
</dbReference>
<dbReference type="EMBL" id="KE148175">
    <property type="protein sequence ID" value="EPE02702.1"/>
    <property type="molecule type" value="Genomic_DNA"/>
</dbReference>
<dbReference type="STRING" id="1262450.S3BQS1"/>
<evidence type="ECO:0000313" key="1">
    <source>
        <dbReference type="EMBL" id="EPE02702.1"/>
    </source>
</evidence>
<name>S3BQS1_OPHP1</name>
<proteinExistence type="predicted"/>
<sequence length="271" mass="29731">MAPGFLPGSEDNEWSSVLGNGTIKVDHALDARGGKYAAGPDTAFRHGDILWRLFETVVVGLGTSVVVKMGISLGRDGVNNLQYINKHVPSVLVPSFLGSVACDRRPYVFMSRGRSATLEAMWPDLSTHNKLGVRMQLSGMLRDACFAICGSFGCAIFKDTRRIQRVSAVPMDNEGSFNDILVEAPPRRTATTSIRILRPLMRDGHAIAMTHADLHPRNIVAEWATAPGQSEGGKKKQCVPASILDWEMAGWYPTYWESLSKRCAMRHHGGH</sequence>
<dbReference type="HOGENOM" id="CLU_1027119_0_0_1"/>
<gene>
    <name evidence="1" type="ORF">F503_04051</name>
</gene>
<dbReference type="Proteomes" id="UP000016923">
    <property type="component" value="Unassembled WGS sequence"/>
</dbReference>
<protein>
    <recommendedName>
        <fullName evidence="3">Aminoglycoside phosphotransferase domain-containing protein</fullName>
    </recommendedName>
</protein>
<dbReference type="AlphaFoldDB" id="S3BQS1"/>
<dbReference type="PANTHER" id="PTHR21310">
    <property type="entry name" value="AMINOGLYCOSIDE PHOSPHOTRANSFERASE-RELATED-RELATED"/>
    <property type="match status" value="1"/>
</dbReference>
<dbReference type="SUPFAM" id="SSF56112">
    <property type="entry name" value="Protein kinase-like (PK-like)"/>
    <property type="match status" value="1"/>
</dbReference>